<sequence>MKKIFLCSFSLLFIISVVFNLYIERRLNLIFSKIKTENIKNLEHSSNNNFYKNGIENIGKKLQEELIKINIDECGFNVKKDYFFFFQNKVVYISNGQRCLRLNISYDFFKSIFKIKGFQNWN</sequence>
<organism evidence="1 2">
    <name type="scientific">Chryseobacterium oryctis</name>
    <dbReference type="NCBI Taxonomy" id="2952618"/>
    <lineage>
        <taxon>Bacteria</taxon>
        <taxon>Pseudomonadati</taxon>
        <taxon>Bacteroidota</taxon>
        <taxon>Flavobacteriia</taxon>
        <taxon>Flavobacteriales</taxon>
        <taxon>Weeksellaceae</taxon>
        <taxon>Chryseobacterium group</taxon>
        <taxon>Chryseobacterium</taxon>
    </lineage>
</organism>
<dbReference type="EMBL" id="JAPDHV010000003">
    <property type="protein sequence ID" value="MCW3161390.1"/>
    <property type="molecule type" value="Genomic_DNA"/>
</dbReference>
<gene>
    <name evidence="1" type="ORF">OH806_08955</name>
</gene>
<protein>
    <submittedName>
        <fullName evidence="1">Uncharacterized protein</fullName>
    </submittedName>
</protein>
<proteinExistence type="predicted"/>
<accession>A0ABT3HNL8</accession>
<keyword evidence="2" id="KW-1185">Reference proteome</keyword>
<reference evidence="1" key="1">
    <citation type="submission" date="2022-10" db="EMBL/GenBank/DDBJ databases">
        <title>Chryseobacterium babae sp. nov. isolated from the gut of the beetle Oryctes rhinoceros, and Chryseobacterium kimseyorum sp. nov., isolated from a stick insect rearing cage.</title>
        <authorList>
            <person name="Shelomi M."/>
            <person name="Han C.-J."/>
            <person name="Chen W.-M."/>
            <person name="Chen H.-K."/>
            <person name="Liaw S.-J."/>
            <person name="Muhle E."/>
            <person name="Clermont D."/>
        </authorList>
    </citation>
    <scope>NUCLEOTIDE SEQUENCE</scope>
    <source>
        <strain evidence="1">WLa1L2M3</strain>
    </source>
</reference>
<dbReference type="RefSeq" id="WP_264743332.1">
    <property type="nucleotide sequence ID" value="NZ_JAPDHV010000003.1"/>
</dbReference>
<evidence type="ECO:0000313" key="1">
    <source>
        <dbReference type="EMBL" id="MCW3161390.1"/>
    </source>
</evidence>
<comment type="caution">
    <text evidence="1">The sequence shown here is derived from an EMBL/GenBank/DDBJ whole genome shotgun (WGS) entry which is preliminary data.</text>
</comment>
<dbReference type="Proteomes" id="UP001163719">
    <property type="component" value="Unassembled WGS sequence"/>
</dbReference>
<name>A0ABT3HNL8_9FLAO</name>
<evidence type="ECO:0000313" key="2">
    <source>
        <dbReference type="Proteomes" id="UP001163719"/>
    </source>
</evidence>